<name>A0A4U2MWC8_9BACI</name>
<keyword evidence="3" id="KW-0238">DNA-binding</keyword>
<dbReference type="GO" id="GO:0003690">
    <property type="term" value="F:double-stranded DNA binding"/>
    <property type="evidence" value="ECO:0007669"/>
    <property type="project" value="InterPro"/>
</dbReference>
<dbReference type="Proteomes" id="UP000306037">
    <property type="component" value="Unassembled WGS sequence"/>
</dbReference>
<proteinExistence type="inferred from homology"/>
<dbReference type="PROSITE" id="PS00304">
    <property type="entry name" value="SASP_1"/>
    <property type="match status" value="1"/>
</dbReference>
<dbReference type="PANTHER" id="PTHR36107:SF1">
    <property type="entry name" value="SMALL, ACID-SOLUBLE SPORE PROTEIN A"/>
    <property type="match status" value="1"/>
</dbReference>
<evidence type="ECO:0000256" key="2">
    <source>
        <dbReference type="ARBA" id="ARBA00005442"/>
    </source>
</evidence>
<dbReference type="Pfam" id="PF00269">
    <property type="entry name" value="SASP"/>
    <property type="match status" value="1"/>
</dbReference>
<dbReference type="InterPro" id="IPR018126">
    <property type="entry name" value="SASP_alpha/beta-type_CS"/>
</dbReference>
<evidence type="ECO:0000313" key="5">
    <source>
        <dbReference type="Proteomes" id="UP000306037"/>
    </source>
</evidence>
<evidence type="ECO:0000313" key="4">
    <source>
        <dbReference type="EMBL" id="TKH15666.1"/>
    </source>
</evidence>
<dbReference type="Gene3D" id="6.10.10.80">
    <property type="entry name" value="Small, acid-soluble spore protein, alpha/beta type-like"/>
    <property type="match status" value="1"/>
</dbReference>
<dbReference type="GO" id="GO:0006265">
    <property type="term" value="P:DNA topological change"/>
    <property type="evidence" value="ECO:0007669"/>
    <property type="project" value="InterPro"/>
</dbReference>
<sequence>MSNNNNGSSNQLLVRGAEQALDQMKYEIAQEFGVQLGADATARANGS</sequence>
<dbReference type="EMBL" id="SZOM01000107">
    <property type="protein sequence ID" value="TKH15666.1"/>
    <property type="molecule type" value="Genomic_DNA"/>
</dbReference>
<dbReference type="InterPro" id="IPR050847">
    <property type="entry name" value="SASP_DNA-binding"/>
</dbReference>
<dbReference type="InterPro" id="IPR001448">
    <property type="entry name" value="SASP_alpha/beta-type"/>
</dbReference>
<comment type="caution">
    <text evidence="4">The sequence shown here is derived from an EMBL/GenBank/DDBJ whole genome shotgun (WGS) entry which is preliminary data.</text>
</comment>
<dbReference type="InterPro" id="IPR038300">
    <property type="entry name" value="SASP_sf_alpha/beta"/>
</dbReference>
<reference evidence="4 5" key="1">
    <citation type="journal article" date="2019" name="Environ. Microbiol.">
        <title>An active ?-lactamase is a part of an orchestrated cell wall stress resistance network of Bacillus subtilis and related rhizosphere species.</title>
        <authorList>
            <person name="Bucher T."/>
            <person name="Keren-Paz A."/>
            <person name="Hausser J."/>
            <person name="Olender T."/>
            <person name="Cytryn E."/>
            <person name="Kolodkin-Gal I."/>
        </authorList>
    </citation>
    <scope>NUCLEOTIDE SEQUENCE [LARGE SCALE GENOMIC DNA]</scope>
    <source>
        <strain evidence="4 5">I71</strain>
    </source>
</reference>
<evidence type="ECO:0000256" key="1">
    <source>
        <dbReference type="ARBA" id="ARBA00003863"/>
    </source>
</evidence>
<comment type="function">
    <text evidence="1">SASP are bound to spore DNA. They are double-stranded DNA-binding proteins that cause DNA to change to an a-like conformation. They protect the DNA backbone from chemical and enzymatic cleavage and are thus involved in dormant spore's high resistance to UV light.</text>
</comment>
<gene>
    <name evidence="4" type="ORF">FC694_14710</name>
</gene>
<organism evidence="4 5">
    <name type="scientific">Bacillus wiedmannii</name>
    <dbReference type="NCBI Taxonomy" id="1890302"/>
    <lineage>
        <taxon>Bacteria</taxon>
        <taxon>Bacillati</taxon>
        <taxon>Bacillota</taxon>
        <taxon>Bacilli</taxon>
        <taxon>Bacillales</taxon>
        <taxon>Bacillaceae</taxon>
        <taxon>Bacillus</taxon>
        <taxon>Bacillus cereus group</taxon>
    </lineage>
</organism>
<dbReference type="AlphaFoldDB" id="A0A4U2MWC8"/>
<evidence type="ECO:0000256" key="3">
    <source>
        <dbReference type="ARBA" id="ARBA00023125"/>
    </source>
</evidence>
<protein>
    <submittedName>
        <fullName evidence="4">Alpha/beta-type small acid-soluble spore protein</fullName>
    </submittedName>
</protein>
<accession>A0A4U2MWC8</accession>
<comment type="similarity">
    <text evidence="2">Belongs to the alpha/beta-type SASP family.</text>
</comment>
<feature type="non-terminal residue" evidence="4">
    <location>
        <position position="47"/>
    </location>
</feature>
<dbReference type="PANTHER" id="PTHR36107">
    <property type="entry name" value="SMALL, ACID-SOLUBLE SPORE PROTEIN A"/>
    <property type="match status" value="1"/>
</dbReference>
<dbReference type="RefSeq" id="WP_137052242.1">
    <property type="nucleotide sequence ID" value="NZ_SZOM01000107.1"/>
</dbReference>